<keyword evidence="3" id="KW-1185">Reference proteome</keyword>
<keyword evidence="1" id="KW-1133">Transmembrane helix</keyword>
<organism evidence="2 3">
    <name type="scientific">Streptococcus hyointestinalis</name>
    <dbReference type="NCBI Taxonomy" id="1337"/>
    <lineage>
        <taxon>Bacteria</taxon>
        <taxon>Bacillati</taxon>
        <taxon>Bacillota</taxon>
        <taxon>Bacilli</taxon>
        <taxon>Lactobacillales</taxon>
        <taxon>Streptococcaceae</taxon>
        <taxon>Streptococcus</taxon>
    </lineage>
</organism>
<accession>A0A380KBS5</accession>
<evidence type="ECO:0000313" key="3">
    <source>
        <dbReference type="Proteomes" id="UP000254924"/>
    </source>
</evidence>
<name>A0A380KBS5_9STRE</name>
<dbReference type="EMBL" id="UHFN01000007">
    <property type="protein sequence ID" value="SUN62411.1"/>
    <property type="molecule type" value="Genomic_DNA"/>
</dbReference>
<proteinExistence type="predicted"/>
<keyword evidence="1" id="KW-0812">Transmembrane</keyword>
<feature type="transmembrane region" description="Helical" evidence="1">
    <location>
        <begin position="6"/>
        <end position="27"/>
    </location>
</feature>
<sequence>MIDELNLSPMGYLVFFVVAMVLLIVAIRRESYLTLDCERLEPREDNPRDEVVGARYGAVMQIERH</sequence>
<dbReference type="Proteomes" id="UP000254924">
    <property type="component" value="Unassembled WGS sequence"/>
</dbReference>
<keyword evidence="1" id="KW-0472">Membrane</keyword>
<reference evidence="2 3" key="1">
    <citation type="submission" date="2018-06" db="EMBL/GenBank/DDBJ databases">
        <authorList>
            <consortium name="Pathogen Informatics"/>
            <person name="Doyle S."/>
        </authorList>
    </citation>
    <scope>NUCLEOTIDE SEQUENCE [LARGE SCALE GENOMIC DNA]</scope>
    <source>
        <strain evidence="2 3">NCTC12224</strain>
    </source>
</reference>
<protein>
    <submittedName>
        <fullName evidence="2">Uncharacterized protein</fullName>
    </submittedName>
</protein>
<dbReference type="AlphaFoldDB" id="A0A380KBS5"/>
<evidence type="ECO:0000313" key="2">
    <source>
        <dbReference type="EMBL" id="SUN62411.1"/>
    </source>
</evidence>
<evidence type="ECO:0000256" key="1">
    <source>
        <dbReference type="SAM" id="Phobius"/>
    </source>
</evidence>
<gene>
    <name evidence="2" type="ORF">NCTC12224_01870</name>
</gene>